<evidence type="ECO:0000313" key="3">
    <source>
        <dbReference type="EMBL" id="OGK50207.1"/>
    </source>
</evidence>
<gene>
    <name evidence="3" type="ORF">A3B50_00265</name>
</gene>
<evidence type="ECO:0008006" key="5">
    <source>
        <dbReference type="Google" id="ProtNLM"/>
    </source>
</evidence>
<feature type="domain" description="Glycosyl transferase family 1" evidence="1">
    <location>
        <begin position="198"/>
        <end position="347"/>
    </location>
</feature>
<proteinExistence type="predicted"/>
<evidence type="ECO:0000259" key="1">
    <source>
        <dbReference type="Pfam" id="PF00534"/>
    </source>
</evidence>
<evidence type="ECO:0000259" key="2">
    <source>
        <dbReference type="Pfam" id="PF13439"/>
    </source>
</evidence>
<dbReference type="GO" id="GO:0016757">
    <property type="term" value="F:glycosyltransferase activity"/>
    <property type="evidence" value="ECO:0007669"/>
    <property type="project" value="InterPro"/>
</dbReference>
<accession>A0A1F7J3M8</accession>
<reference evidence="3 4" key="1">
    <citation type="journal article" date="2016" name="Nat. Commun.">
        <title>Thousands of microbial genomes shed light on interconnected biogeochemical processes in an aquifer system.</title>
        <authorList>
            <person name="Anantharaman K."/>
            <person name="Brown C.T."/>
            <person name="Hug L.A."/>
            <person name="Sharon I."/>
            <person name="Castelle C.J."/>
            <person name="Probst A.J."/>
            <person name="Thomas B.C."/>
            <person name="Singh A."/>
            <person name="Wilkins M.J."/>
            <person name="Karaoz U."/>
            <person name="Brodie E.L."/>
            <person name="Williams K.H."/>
            <person name="Hubbard S.S."/>
            <person name="Banfield J.F."/>
        </authorList>
    </citation>
    <scope>NUCLEOTIDE SEQUENCE [LARGE SCALE GENOMIC DNA]</scope>
</reference>
<dbReference type="Gene3D" id="3.40.50.2000">
    <property type="entry name" value="Glycogen Phosphorylase B"/>
    <property type="match status" value="2"/>
</dbReference>
<dbReference type="Pfam" id="PF13439">
    <property type="entry name" value="Glyco_transf_4"/>
    <property type="match status" value="1"/>
</dbReference>
<dbReference type="InterPro" id="IPR028098">
    <property type="entry name" value="Glyco_trans_4-like_N"/>
</dbReference>
<dbReference type="Pfam" id="PF00534">
    <property type="entry name" value="Glycos_transf_1"/>
    <property type="match status" value="1"/>
</dbReference>
<dbReference type="EMBL" id="MGAQ01000020">
    <property type="protein sequence ID" value="OGK50207.1"/>
    <property type="molecule type" value="Genomic_DNA"/>
</dbReference>
<dbReference type="PANTHER" id="PTHR45947:SF3">
    <property type="entry name" value="SULFOQUINOVOSYL TRANSFERASE SQD2"/>
    <property type="match status" value="1"/>
</dbReference>
<sequence length="370" mass="43160">MKIALVHDQLQEFGGAERVFLALKKIYPNSDVFTSFINKHELVKHAPDYKSWNIKTSWGSFVPFFGKLYSPLRFLAPQIWESFDFSKYDLVISSSGWYMSKNIKTKKPTVHISYIHHPPRYLYGYETALEWQKYWPIKIYAHIINHRLRVWDYYASQRADYFVVNSEDTKKRVKKFYRRDSIVIYPPVSISKDFKLRTPSPKYYITLSRLAHAKHIEVLIEAASKKKFQLKIVGQGKDLKYLKSLAGPTVEFLGHVADEEFEKLFTNAKAFLFASVDEEFGIAPVEAMGYGVPVIAYSSGGLKETVKSGVNGFLFNELNPESLLKEIEKLESLPKEKYLEMRKNSRKESEQYSFENFKKKITAFIREKTK</sequence>
<comment type="caution">
    <text evidence="3">The sequence shown here is derived from an EMBL/GenBank/DDBJ whole genome shotgun (WGS) entry which is preliminary data.</text>
</comment>
<dbReference type="SUPFAM" id="SSF53756">
    <property type="entry name" value="UDP-Glycosyltransferase/glycogen phosphorylase"/>
    <property type="match status" value="1"/>
</dbReference>
<evidence type="ECO:0000313" key="4">
    <source>
        <dbReference type="Proteomes" id="UP000178558"/>
    </source>
</evidence>
<dbReference type="AlphaFoldDB" id="A0A1F7J3M8"/>
<protein>
    <recommendedName>
        <fullName evidence="5">Glycosyl transferase family 1 domain-containing protein</fullName>
    </recommendedName>
</protein>
<feature type="domain" description="Glycosyltransferase subfamily 4-like N-terminal" evidence="2">
    <location>
        <begin position="57"/>
        <end position="190"/>
    </location>
</feature>
<organism evidence="3 4">
    <name type="scientific">Candidatus Roizmanbacteria bacterium RIFCSPLOWO2_01_FULL_40_42</name>
    <dbReference type="NCBI Taxonomy" id="1802066"/>
    <lineage>
        <taxon>Bacteria</taxon>
        <taxon>Candidatus Roizmaniibacteriota</taxon>
    </lineage>
</organism>
<dbReference type="PANTHER" id="PTHR45947">
    <property type="entry name" value="SULFOQUINOVOSYL TRANSFERASE SQD2"/>
    <property type="match status" value="1"/>
</dbReference>
<dbReference type="Proteomes" id="UP000178558">
    <property type="component" value="Unassembled WGS sequence"/>
</dbReference>
<name>A0A1F7J3M8_9BACT</name>
<dbReference type="InterPro" id="IPR001296">
    <property type="entry name" value="Glyco_trans_1"/>
</dbReference>
<dbReference type="InterPro" id="IPR050194">
    <property type="entry name" value="Glycosyltransferase_grp1"/>
</dbReference>